<evidence type="ECO:0000313" key="4">
    <source>
        <dbReference type="EMBL" id="KAH6594177.1"/>
    </source>
</evidence>
<name>A0ABQ8F8R5_9FUNG</name>
<organism evidence="4 5">
    <name type="scientific">Batrachochytrium salamandrivorans</name>
    <dbReference type="NCBI Taxonomy" id="1357716"/>
    <lineage>
        <taxon>Eukaryota</taxon>
        <taxon>Fungi</taxon>
        <taxon>Fungi incertae sedis</taxon>
        <taxon>Chytridiomycota</taxon>
        <taxon>Chytridiomycota incertae sedis</taxon>
        <taxon>Chytridiomycetes</taxon>
        <taxon>Rhizophydiales</taxon>
        <taxon>Rhizophydiales incertae sedis</taxon>
        <taxon>Batrachochytrium</taxon>
    </lineage>
</organism>
<dbReference type="EMBL" id="JAFCIX010000339">
    <property type="protein sequence ID" value="KAH6594177.1"/>
    <property type="molecule type" value="Genomic_DNA"/>
</dbReference>
<evidence type="ECO:0000313" key="5">
    <source>
        <dbReference type="Proteomes" id="UP001648503"/>
    </source>
</evidence>
<comment type="similarity">
    <text evidence="3">Belongs to the KTI12 family.</text>
</comment>
<keyword evidence="2" id="KW-0067">ATP-binding</keyword>
<evidence type="ECO:0000256" key="3">
    <source>
        <dbReference type="ARBA" id="ARBA00025768"/>
    </source>
</evidence>
<protein>
    <recommendedName>
        <fullName evidence="6">Protein KTI12</fullName>
    </recommendedName>
</protein>
<comment type="caution">
    <text evidence="4">The sequence shown here is derived from an EMBL/GenBank/DDBJ whole genome shotgun (WGS) entry which is preliminary data.</text>
</comment>
<reference evidence="4 5" key="1">
    <citation type="submission" date="2021-02" db="EMBL/GenBank/DDBJ databases">
        <title>Variation within the Batrachochytrium salamandrivorans European outbreak.</title>
        <authorList>
            <person name="Kelly M."/>
            <person name="Pasmans F."/>
            <person name="Shea T.P."/>
            <person name="Munoz J.F."/>
            <person name="Carranza S."/>
            <person name="Cuomo C.A."/>
            <person name="Martel A."/>
        </authorList>
    </citation>
    <scope>NUCLEOTIDE SEQUENCE [LARGE SCALE GENOMIC DNA]</scope>
    <source>
        <strain evidence="4 5">AMFP18/2</strain>
    </source>
</reference>
<dbReference type="Pfam" id="PF08433">
    <property type="entry name" value="KTI12"/>
    <property type="match status" value="1"/>
</dbReference>
<dbReference type="SUPFAM" id="SSF52540">
    <property type="entry name" value="P-loop containing nucleoside triphosphate hydrolases"/>
    <property type="match status" value="1"/>
</dbReference>
<sequence length="292" mass="32546">MPLISMCGIPLSGKTTRAIEIVNYIEGYIAREQDALLKRGLALNPTVIVINDESLGIDKMLGYADATEEKKTRGALLSATERHLSKNDIVICDGMNNIKGFRYQLYCVARALGTPTCTVHCGISLATASQRNVNLQVYNQDLFENLCSRFEEPDGRNRWDAPLFTVIPDDADMSDPISSISQQIVEAVLLKKPPPPNLSTVVKPLNETNYLHEMDRTLSDIVERVFEVQKTGGMGSIPVSRSSIKVMVPSRVVPLTELRRLKRQYININKMLTQPSMEKVAEGFAEYLNTNL</sequence>
<keyword evidence="1" id="KW-0547">Nucleotide-binding</keyword>
<accession>A0ABQ8F8R5</accession>
<evidence type="ECO:0000256" key="1">
    <source>
        <dbReference type="ARBA" id="ARBA00022741"/>
    </source>
</evidence>
<dbReference type="Gene3D" id="3.40.50.300">
    <property type="entry name" value="P-loop containing nucleotide triphosphate hydrolases"/>
    <property type="match status" value="1"/>
</dbReference>
<keyword evidence="5" id="KW-1185">Reference proteome</keyword>
<proteinExistence type="inferred from homology"/>
<evidence type="ECO:0000256" key="2">
    <source>
        <dbReference type="ARBA" id="ARBA00022840"/>
    </source>
</evidence>
<dbReference type="PANTHER" id="PTHR12435">
    <property type="match status" value="1"/>
</dbReference>
<dbReference type="InterPro" id="IPR013641">
    <property type="entry name" value="KTI12/PSTK"/>
</dbReference>
<dbReference type="InterPro" id="IPR027417">
    <property type="entry name" value="P-loop_NTPase"/>
</dbReference>
<dbReference type="Proteomes" id="UP001648503">
    <property type="component" value="Unassembled WGS sequence"/>
</dbReference>
<evidence type="ECO:0008006" key="6">
    <source>
        <dbReference type="Google" id="ProtNLM"/>
    </source>
</evidence>
<gene>
    <name evidence="4" type="ORF">BASA50_006874</name>
</gene>